<dbReference type="GO" id="GO:0006397">
    <property type="term" value="P:mRNA processing"/>
    <property type="evidence" value="ECO:0007669"/>
    <property type="project" value="UniProtKB-KW"/>
</dbReference>
<evidence type="ECO:0000259" key="6">
    <source>
        <dbReference type="Pfam" id="PF12295"/>
    </source>
</evidence>
<feature type="domain" description="Symplekin C-terminal" evidence="6">
    <location>
        <begin position="960"/>
        <end position="1137"/>
    </location>
</feature>
<accession>A0A8K1C6G1</accession>
<name>A0A8K1C6G1_PYTOL</name>
<evidence type="ECO:0000256" key="1">
    <source>
        <dbReference type="ARBA" id="ARBA00004123"/>
    </source>
</evidence>
<evidence type="ECO:0000313" key="8">
    <source>
        <dbReference type="Proteomes" id="UP000794436"/>
    </source>
</evidence>
<proteinExistence type="predicted"/>
<dbReference type="Proteomes" id="UP000794436">
    <property type="component" value="Unassembled WGS sequence"/>
</dbReference>
<dbReference type="InterPro" id="IPR032460">
    <property type="entry name" value="Symplekin/Pta1_N"/>
</dbReference>
<evidence type="ECO:0000256" key="4">
    <source>
        <dbReference type="SAM" id="MobiDB-lite"/>
    </source>
</evidence>
<feature type="domain" description="Symplekin/Pta1 N-terminal" evidence="5">
    <location>
        <begin position="116"/>
        <end position="333"/>
    </location>
</feature>
<comment type="subcellular location">
    <subcellularLocation>
        <location evidence="1">Nucleus</location>
    </subcellularLocation>
</comment>
<dbReference type="PANTHER" id="PTHR15245:SF20">
    <property type="entry name" value="SYMPLEKIN"/>
    <property type="match status" value="1"/>
</dbReference>
<dbReference type="SUPFAM" id="SSF48371">
    <property type="entry name" value="ARM repeat"/>
    <property type="match status" value="1"/>
</dbReference>
<keyword evidence="8" id="KW-1185">Reference proteome</keyword>
<evidence type="ECO:0000256" key="3">
    <source>
        <dbReference type="ARBA" id="ARBA00023242"/>
    </source>
</evidence>
<keyword evidence="3" id="KW-0539">Nucleus</keyword>
<dbReference type="InterPro" id="IPR021850">
    <property type="entry name" value="Symplekin/Pta1"/>
</dbReference>
<feature type="region of interest" description="Disordered" evidence="4">
    <location>
        <begin position="450"/>
        <end position="475"/>
    </location>
</feature>
<evidence type="ECO:0000256" key="2">
    <source>
        <dbReference type="ARBA" id="ARBA00022664"/>
    </source>
</evidence>
<dbReference type="Pfam" id="PF12295">
    <property type="entry name" value="Symplekin_C"/>
    <property type="match status" value="1"/>
</dbReference>
<keyword evidence="2" id="KW-0507">mRNA processing</keyword>
<dbReference type="OrthoDB" id="331600at2759"/>
<dbReference type="InterPro" id="IPR022075">
    <property type="entry name" value="Symplekin_C"/>
</dbReference>
<dbReference type="AlphaFoldDB" id="A0A8K1C6G1"/>
<evidence type="ECO:0000259" key="5">
    <source>
        <dbReference type="Pfam" id="PF11935"/>
    </source>
</evidence>
<protein>
    <recommendedName>
        <fullName evidence="9">Symplekin</fullName>
    </recommendedName>
</protein>
<dbReference type="InterPro" id="IPR011989">
    <property type="entry name" value="ARM-like"/>
</dbReference>
<evidence type="ECO:0008006" key="9">
    <source>
        <dbReference type="Google" id="ProtNLM"/>
    </source>
</evidence>
<feature type="region of interest" description="Disordered" evidence="4">
    <location>
        <begin position="1164"/>
        <end position="1191"/>
    </location>
</feature>
<dbReference type="GO" id="GO:0005847">
    <property type="term" value="C:mRNA cleavage and polyadenylation specificity factor complex"/>
    <property type="evidence" value="ECO:0007669"/>
    <property type="project" value="TreeGrafter"/>
</dbReference>
<feature type="compositionally biased region" description="Basic and acidic residues" evidence="4">
    <location>
        <begin position="1164"/>
        <end position="1175"/>
    </location>
</feature>
<evidence type="ECO:0000313" key="7">
    <source>
        <dbReference type="EMBL" id="TMW57412.1"/>
    </source>
</evidence>
<dbReference type="InterPro" id="IPR016024">
    <property type="entry name" value="ARM-type_fold"/>
</dbReference>
<dbReference type="PANTHER" id="PTHR15245">
    <property type="entry name" value="SYMPLEKIN-RELATED"/>
    <property type="match status" value="1"/>
</dbReference>
<comment type="caution">
    <text evidence="7">The sequence shown here is derived from an EMBL/GenBank/DDBJ whole genome shotgun (WGS) entry which is preliminary data.</text>
</comment>
<gene>
    <name evidence="7" type="ORF">Poli38472_003337</name>
</gene>
<dbReference type="EMBL" id="SPLM01000144">
    <property type="protein sequence ID" value="TMW57412.1"/>
    <property type="molecule type" value="Genomic_DNA"/>
</dbReference>
<dbReference type="Gene3D" id="1.25.10.10">
    <property type="entry name" value="Leucine-rich Repeat Variant"/>
    <property type="match status" value="1"/>
</dbReference>
<organism evidence="7 8">
    <name type="scientific">Pythium oligandrum</name>
    <name type="common">Mycoparasitic fungus</name>
    <dbReference type="NCBI Taxonomy" id="41045"/>
    <lineage>
        <taxon>Eukaryota</taxon>
        <taxon>Sar</taxon>
        <taxon>Stramenopiles</taxon>
        <taxon>Oomycota</taxon>
        <taxon>Peronosporomycetes</taxon>
        <taxon>Pythiales</taxon>
        <taxon>Pythiaceae</taxon>
        <taxon>Pythium</taxon>
    </lineage>
</organism>
<dbReference type="Pfam" id="PF11935">
    <property type="entry name" value="SYMPK_PTA1_N"/>
    <property type="match status" value="1"/>
</dbReference>
<sequence length="1191" mass="131662">MATASEVVALLQQIPTADGNAQQLELFHRATELALHRDASGQALHAALPFLHVLAQQQNAPLVQAILQLLKTATPRDRRVGKDLFEVATALLMLSFASEKNVLTTLEMTTNGLADAFGFVADATAPTEQLMALWTAVTTHLEHTVDVLTASPLSDVGSNRSPAVFLAAWKYIERAVLLLSVAKDATVYRDPARSNIQPDAVTIDRLPTDHAVLNTQQLERLGAFLLERLCQRLATPSHAMPLTRREICVMVNSLALLAALRPQFMRPILTQLVACTVETFPASSDRVVQMTLRANLVKLLSHPSAQELSEEVTEALIALGDSERAFRAISKSKDPRRKYVSAPSEASLRRARIGKRTADRLSETVANDPAKRVRKQDVPVSSAASEAERVTHDALVNIPSEAIVNLVLSGFASEMRVAPPPNLKLQLPPSELKTRMAALLSKLATPSSAFALETSQRRSRDPRRRRDPRTAAADADQPALIPVFDEEVVEEVSDWISKNASTIDEPVISVAEDNSIQVFLKPVSSIWCRDMASAALSRILGNEYGARIRGDEQLREAVICRLASNPWLLLTDDQNRAIHVTPDSTKLPPVYESILAFVLEDYASRMSLATALFDHEFIRFTEEQLRQQQVPEEQPPVTCDALYRKAVDYFLTELSKAIDVSSASDRKLFGGVVAQLPRVTVEVLRLLNGFLANKTGAVLAISVLRDLIRERKGCAHPALRILLRYACDDDETCRTTSIRCVANQLYVMETLKEPIEAYAVKLVQSLETKDDGDVAMVDTETLEEGETDTAPANEEAPVDRAAWLRRHITALSTRDTALKKELSEYATDLATTAGLDHVADSEVETLRRVELLLALCAKKPSLLRQLVTTYGHASESVRQVIFTAIEKLIKHLKQRGSINVVAHLHGFTASSLGLICHIIQILSMRSRSSASAAEETAANAELVSQVLDLWHAHTEIPDAISVLIPILSSIPKESLFPLLPTLLALPQSRWSVAITRVLEAMPPQVITPIDLLLGLHRVDLKSEATMQKRVIAAINFCVENRHAFPAEVMLHVCRTLVHDERISRLALRTLILSVTTYPTLQDEMAKLLDVLVDRRVWEMEEDVLWKGFVKCAALIQPASFKLLLEKLPAPQLEAVLSEERGLRDLLFQYVATQNIPVSSEVRAVLDSEQEPKQEEQQTEAMDVELKTEAES</sequence>
<reference evidence="7" key="1">
    <citation type="submission" date="2019-03" db="EMBL/GenBank/DDBJ databases">
        <title>Long read genome sequence of the mycoparasitic Pythium oligandrum ATCC 38472 isolated from sugarbeet rhizosphere.</title>
        <authorList>
            <person name="Gaulin E."/>
        </authorList>
    </citation>
    <scope>NUCLEOTIDE SEQUENCE</scope>
    <source>
        <strain evidence="7">ATCC 38472_TT</strain>
    </source>
</reference>